<evidence type="ECO:0000256" key="9">
    <source>
        <dbReference type="SAM" id="Phobius"/>
    </source>
</evidence>
<keyword evidence="2" id="KW-0813">Transport</keyword>
<feature type="transmembrane region" description="Helical" evidence="9">
    <location>
        <begin position="100"/>
        <end position="119"/>
    </location>
</feature>
<dbReference type="NCBIfam" id="TIGR00887">
    <property type="entry name" value="2A0109"/>
    <property type="match status" value="1"/>
</dbReference>
<dbReference type="OrthoDB" id="433512at2759"/>
<dbReference type="FunFam" id="1.20.1250.20:FF:000175">
    <property type="entry name" value="Inorganic phosphate transporter 1-6"/>
    <property type="match status" value="1"/>
</dbReference>
<dbReference type="SUPFAM" id="SSF103473">
    <property type="entry name" value="MFS general substrate transporter"/>
    <property type="match status" value="1"/>
</dbReference>
<evidence type="ECO:0000256" key="7">
    <source>
        <dbReference type="ARBA" id="ARBA00023136"/>
    </source>
</evidence>
<dbReference type="AlphaFoldDB" id="A0A8T2UD09"/>
<keyword evidence="7 9" id="KW-0472">Membrane</keyword>
<feature type="transmembrane region" description="Helical" evidence="9">
    <location>
        <begin position="69"/>
        <end position="88"/>
    </location>
</feature>
<dbReference type="InterPro" id="IPR005828">
    <property type="entry name" value="MFS_sugar_transport-like"/>
</dbReference>
<evidence type="ECO:0000313" key="12">
    <source>
        <dbReference type="Proteomes" id="UP000825935"/>
    </source>
</evidence>
<dbReference type="CDD" id="cd17364">
    <property type="entry name" value="MFS_PhT"/>
    <property type="match status" value="1"/>
</dbReference>
<feature type="transmembrane region" description="Helical" evidence="9">
    <location>
        <begin position="371"/>
        <end position="389"/>
    </location>
</feature>
<evidence type="ECO:0000256" key="4">
    <source>
        <dbReference type="ARBA" id="ARBA00022692"/>
    </source>
</evidence>
<dbReference type="InterPro" id="IPR020846">
    <property type="entry name" value="MFS_dom"/>
</dbReference>
<feature type="transmembrane region" description="Helical" evidence="9">
    <location>
        <begin position="213"/>
        <end position="232"/>
    </location>
</feature>
<proteinExistence type="inferred from homology"/>
<dbReference type="GO" id="GO:0005315">
    <property type="term" value="F:phosphate transmembrane transporter activity"/>
    <property type="evidence" value="ECO:0007669"/>
    <property type="project" value="InterPro"/>
</dbReference>
<comment type="similarity">
    <text evidence="8">Belongs to the major facilitator superfamily. Phosphate:H(+) symporter (TC 2.A.1.9) family.</text>
</comment>
<evidence type="ECO:0000256" key="6">
    <source>
        <dbReference type="ARBA" id="ARBA00022989"/>
    </source>
</evidence>
<evidence type="ECO:0000256" key="8">
    <source>
        <dbReference type="ARBA" id="ARBA00044504"/>
    </source>
</evidence>
<dbReference type="InterPro" id="IPR036259">
    <property type="entry name" value="MFS_trans_sf"/>
</dbReference>
<dbReference type="PANTHER" id="PTHR24064">
    <property type="entry name" value="SOLUTE CARRIER FAMILY 22 MEMBER"/>
    <property type="match status" value="1"/>
</dbReference>
<name>A0A8T2UD09_CERRI</name>
<dbReference type="GO" id="GO:0015293">
    <property type="term" value="F:symporter activity"/>
    <property type="evidence" value="ECO:0007669"/>
    <property type="project" value="UniProtKB-KW"/>
</dbReference>
<dbReference type="GO" id="GO:0016020">
    <property type="term" value="C:membrane"/>
    <property type="evidence" value="ECO:0007669"/>
    <property type="project" value="UniProtKB-SubCell"/>
</dbReference>
<feature type="transmembrane region" description="Helical" evidence="9">
    <location>
        <begin position="479"/>
        <end position="502"/>
    </location>
</feature>
<keyword evidence="4 9" id="KW-0812">Transmembrane</keyword>
<reference evidence="11" key="1">
    <citation type="submission" date="2021-08" db="EMBL/GenBank/DDBJ databases">
        <title>WGS assembly of Ceratopteris richardii.</title>
        <authorList>
            <person name="Marchant D.B."/>
            <person name="Chen G."/>
            <person name="Jenkins J."/>
            <person name="Shu S."/>
            <person name="Leebens-Mack J."/>
            <person name="Grimwood J."/>
            <person name="Schmutz J."/>
            <person name="Soltis P."/>
            <person name="Soltis D."/>
            <person name="Chen Z.-H."/>
        </authorList>
    </citation>
    <scope>NUCLEOTIDE SEQUENCE</scope>
    <source>
        <strain evidence="11">Whitten #5841</strain>
        <tissue evidence="11">Leaf</tissue>
    </source>
</reference>
<dbReference type="InterPro" id="IPR004738">
    <property type="entry name" value="Phos_permease"/>
</dbReference>
<feature type="transmembrane region" description="Helical" evidence="9">
    <location>
        <begin position="20"/>
        <end position="49"/>
    </location>
</feature>
<evidence type="ECO:0000313" key="11">
    <source>
        <dbReference type="EMBL" id="KAH7434141.1"/>
    </source>
</evidence>
<feature type="transmembrane region" description="Helical" evidence="9">
    <location>
        <begin position="347"/>
        <end position="365"/>
    </location>
</feature>
<dbReference type="Pfam" id="PF00083">
    <property type="entry name" value="Sugar_tr"/>
    <property type="match status" value="1"/>
</dbReference>
<accession>A0A8T2UD09</accession>
<protein>
    <recommendedName>
        <fullName evidence="10">Major facilitator superfamily (MFS) profile domain-containing protein</fullName>
    </recommendedName>
</protein>
<keyword evidence="5" id="KW-0769">Symport</keyword>
<feature type="transmembrane region" description="Helical" evidence="9">
    <location>
        <begin position="401"/>
        <end position="418"/>
    </location>
</feature>
<gene>
    <name evidence="11" type="ORF">KP509_06G002100</name>
</gene>
<sequence length="527" mass="57861">MGGAQLEVLSALDKARTQWYHFTAIVIAGMGFFTDAYDLFCISTVTKLLGRIYYYDPSTGKPGSLPPNVSAAVNGVALCGTLAGQLFFGWLGDKLGRKRVYGVTLLLMFVCSIASGLSFGSTAKSVMVTLCFFRFWLGFGIGGDYPLSATIMSEYANKRTRGAFIAAVFAMQGTGILAGATVSIVVSAAFNNAYHRPPFNEDHIGSTPPQADFVWRIVFMLGAIPALLTFYWRMKMPETARYTALVEGNARQAATDMTRVMQIELMAEQDKLERIRAADNFGLFSRQFSRRHGLHLVGTCTTWFFLDIAFYSQNLFQKDVLTAVGWLPKAGTMSALEEVYKISRAQALIALCSTVPGYWFTVAFIDRLGRFTIQLLGFFMMTVFMFALSIPDYTLRDHHKYHIVFIVLYAFTFFFANFGPNSTTFIVPAEIFPARLRSTCHGISAASGKAGAIVGAFGFLYAAQNSHGGRQDAGYPTGLGIRTSLIMLGVINGLGFLFTFLVPETKGRSLEEISGENGHDAEVAPYP</sequence>
<comment type="caution">
    <text evidence="11">The sequence shown here is derived from an EMBL/GenBank/DDBJ whole genome shotgun (WGS) entry which is preliminary data.</text>
</comment>
<feature type="transmembrane region" description="Helical" evidence="9">
    <location>
        <begin position="163"/>
        <end position="190"/>
    </location>
</feature>
<dbReference type="GO" id="GO:0006817">
    <property type="term" value="P:phosphate ion transport"/>
    <property type="evidence" value="ECO:0007669"/>
    <property type="project" value="UniProtKB-KW"/>
</dbReference>
<organism evidence="11 12">
    <name type="scientific">Ceratopteris richardii</name>
    <name type="common">Triangle waterfern</name>
    <dbReference type="NCBI Taxonomy" id="49495"/>
    <lineage>
        <taxon>Eukaryota</taxon>
        <taxon>Viridiplantae</taxon>
        <taxon>Streptophyta</taxon>
        <taxon>Embryophyta</taxon>
        <taxon>Tracheophyta</taxon>
        <taxon>Polypodiopsida</taxon>
        <taxon>Polypodiidae</taxon>
        <taxon>Polypodiales</taxon>
        <taxon>Pteridineae</taxon>
        <taxon>Pteridaceae</taxon>
        <taxon>Parkerioideae</taxon>
        <taxon>Ceratopteris</taxon>
    </lineage>
</organism>
<dbReference type="Proteomes" id="UP000825935">
    <property type="component" value="Chromosome 6"/>
</dbReference>
<dbReference type="OMA" id="GLYHVRA"/>
<evidence type="ECO:0000256" key="3">
    <source>
        <dbReference type="ARBA" id="ARBA00022592"/>
    </source>
</evidence>
<dbReference type="EMBL" id="CM035411">
    <property type="protein sequence ID" value="KAH7434141.1"/>
    <property type="molecule type" value="Genomic_DNA"/>
</dbReference>
<evidence type="ECO:0000259" key="10">
    <source>
        <dbReference type="PROSITE" id="PS50850"/>
    </source>
</evidence>
<keyword evidence="12" id="KW-1185">Reference proteome</keyword>
<keyword evidence="3" id="KW-0592">Phosphate transport</keyword>
<comment type="subcellular location">
    <subcellularLocation>
        <location evidence="1">Membrane</location>
        <topology evidence="1">Multi-pass membrane protein</topology>
    </subcellularLocation>
</comment>
<dbReference type="PROSITE" id="PS50850">
    <property type="entry name" value="MFS"/>
    <property type="match status" value="1"/>
</dbReference>
<dbReference type="Gene3D" id="1.20.1250.20">
    <property type="entry name" value="MFS general substrate transporter like domains"/>
    <property type="match status" value="1"/>
</dbReference>
<evidence type="ECO:0000256" key="1">
    <source>
        <dbReference type="ARBA" id="ARBA00004141"/>
    </source>
</evidence>
<feature type="domain" description="Major facilitator superfamily (MFS) profile" evidence="10">
    <location>
        <begin position="24"/>
        <end position="507"/>
    </location>
</feature>
<keyword evidence="6 9" id="KW-1133">Transmembrane helix</keyword>
<evidence type="ECO:0000256" key="5">
    <source>
        <dbReference type="ARBA" id="ARBA00022847"/>
    </source>
</evidence>
<evidence type="ECO:0000256" key="2">
    <source>
        <dbReference type="ARBA" id="ARBA00022448"/>
    </source>
</evidence>